<protein>
    <recommendedName>
        <fullName evidence="3">Immunity protein 49 of polymorphic toxin system</fullName>
    </recommendedName>
</protein>
<evidence type="ECO:0000313" key="1">
    <source>
        <dbReference type="EMBL" id="RED54442.1"/>
    </source>
</evidence>
<dbReference type="AlphaFoldDB" id="A0A3D9HY60"/>
<proteinExistence type="predicted"/>
<sequence>MEHKKLIGAFKKEIDKIKNNAISDEEIKEWHDLIKESIQNDLKDGYKETIARNLTLGIGVHAGDHPKNLILTGDNDGWKYITRFLLWQEHILQKLFDYKEVSSRTIGCMIGLSMLWGMNDLSRRSREYFQILFDGNKEHYAQKETHHLFMALLYDLSHTGRISPELYAVLPEQNGYKKLLDHWHTTDVELLGGLIIEICDLHIYSSLDLKNKFSEILSLNYIPYDVRLIEKIRQEQGLTNVQAEHPLLATPLANIPKSKYEWDLSKDEVYQYLRRVEDGKHG</sequence>
<gene>
    <name evidence="1" type="ORF">DFP98_1497</name>
</gene>
<dbReference type="Proteomes" id="UP000256977">
    <property type="component" value="Unassembled WGS sequence"/>
</dbReference>
<organism evidence="1 2">
    <name type="scientific">Cohnella phaseoli</name>
    <dbReference type="NCBI Taxonomy" id="456490"/>
    <lineage>
        <taxon>Bacteria</taxon>
        <taxon>Bacillati</taxon>
        <taxon>Bacillota</taxon>
        <taxon>Bacilli</taxon>
        <taxon>Bacillales</taxon>
        <taxon>Paenibacillaceae</taxon>
        <taxon>Cohnella</taxon>
    </lineage>
</organism>
<name>A0A3D9HY60_9BACL</name>
<evidence type="ECO:0008006" key="3">
    <source>
        <dbReference type="Google" id="ProtNLM"/>
    </source>
</evidence>
<keyword evidence="2" id="KW-1185">Reference proteome</keyword>
<accession>A0A3D9HY60</accession>
<dbReference type="RefSeq" id="WP_116065469.1">
    <property type="nucleotide sequence ID" value="NZ_QRDZ01000049.1"/>
</dbReference>
<dbReference type="EMBL" id="QRDZ01000049">
    <property type="protein sequence ID" value="RED54442.1"/>
    <property type="molecule type" value="Genomic_DNA"/>
</dbReference>
<comment type="caution">
    <text evidence="1">The sequence shown here is derived from an EMBL/GenBank/DDBJ whole genome shotgun (WGS) entry which is preliminary data.</text>
</comment>
<dbReference type="OrthoDB" id="2654493at2"/>
<reference evidence="1 2" key="1">
    <citation type="submission" date="2018-07" db="EMBL/GenBank/DDBJ databases">
        <title>Genomic Encyclopedia of Type Strains, Phase III (KMG-III): the genomes of soil and plant-associated and newly described type strains.</title>
        <authorList>
            <person name="Whitman W."/>
        </authorList>
    </citation>
    <scope>NUCLEOTIDE SEQUENCE [LARGE SCALE GENOMIC DNA]</scope>
    <source>
        <strain evidence="1 2">CECT 7287</strain>
    </source>
</reference>
<evidence type="ECO:0000313" key="2">
    <source>
        <dbReference type="Proteomes" id="UP000256977"/>
    </source>
</evidence>